<dbReference type="EMBL" id="BTRK01000001">
    <property type="protein sequence ID" value="GMR32906.1"/>
    <property type="molecule type" value="Genomic_DNA"/>
</dbReference>
<name>A0AAN4Z5J6_9BILA</name>
<protein>
    <submittedName>
        <fullName evidence="1">Uncharacterized protein</fullName>
    </submittedName>
</protein>
<evidence type="ECO:0000313" key="1">
    <source>
        <dbReference type="EMBL" id="GMR32906.1"/>
    </source>
</evidence>
<sequence>NFVTTKFPIAGVTNNVISFDSSFVSRFSRWNCEASSQCLSVCLGSLRIAFAAVNANSYLQKALFPGIGYPAINASVSNLHKIYVMNPMSGTTVDEPVTYSIDVPLTSYKPTDYYKCFIRSSSSSGWTPCSSPDYAPRSGSAHFLSCSCQNTGILAVFTVAAPTPPVVPSYQEIRIAIHLSSSSSPSSAQRTTLFDRLTDATGLRASRFVAISTVDSSTVQATLRPATRVDDLANNYAIQAIQRVIGVHGGFIAYDSVKITNVTYEPIQRVLSDDGHARKIIVNVEASFTTILGTSNSTAPLVSSWTTAVVKALRISPYRVKNTIVERGVVFNFTFTLPFDEEQEPKISAEELSRMLQESVAYGE</sequence>
<comment type="caution">
    <text evidence="1">The sequence shown here is derived from an EMBL/GenBank/DDBJ whole genome shotgun (WGS) entry which is preliminary data.</text>
</comment>
<evidence type="ECO:0000313" key="2">
    <source>
        <dbReference type="Proteomes" id="UP001328107"/>
    </source>
</evidence>
<organism evidence="1 2">
    <name type="scientific">Pristionchus mayeri</name>
    <dbReference type="NCBI Taxonomy" id="1317129"/>
    <lineage>
        <taxon>Eukaryota</taxon>
        <taxon>Metazoa</taxon>
        <taxon>Ecdysozoa</taxon>
        <taxon>Nematoda</taxon>
        <taxon>Chromadorea</taxon>
        <taxon>Rhabditida</taxon>
        <taxon>Rhabditina</taxon>
        <taxon>Diplogasteromorpha</taxon>
        <taxon>Diplogasteroidea</taxon>
        <taxon>Neodiplogasteridae</taxon>
        <taxon>Pristionchus</taxon>
    </lineage>
</organism>
<reference evidence="2" key="1">
    <citation type="submission" date="2022-10" db="EMBL/GenBank/DDBJ databases">
        <title>Genome assembly of Pristionchus species.</title>
        <authorList>
            <person name="Yoshida K."/>
            <person name="Sommer R.J."/>
        </authorList>
    </citation>
    <scope>NUCLEOTIDE SEQUENCE [LARGE SCALE GENOMIC DNA]</scope>
    <source>
        <strain evidence="2">RS5460</strain>
    </source>
</reference>
<dbReference type="Proteomes" id="UP001328107">
    <property type="component" value="Unassembled WGS sequence"/>
</dbReference>
<proteinExistence type="predicted"/>
<feature type="non-terminal residue" evidence="1">
    <location>
        <position position="364"/>
    </location>
</feature>
<feature type="non-terminal residue" evidence="1">
    <location>
        <position position="1"/>
    </location>
</feature>
<keyword evidence="2" id="KW-1185">Reference proteome</keyword>
<dbReference type="AlphaFoldDB" id="A0AAN4Z5J6"/>
<gene>
    <name evidence="1" type="ORF">PMAYCL1PPCAC_03101</name>
</gene>
<accession>A0AAN4Z5J6</accession>